<dbReference type="EMBL" id="JAPTSV010000006">
    <property type="protein sequence ID" value="KAJ1527263.1"/>
    <property type="molecule type" value="Genomic_DNA"/>
</dbReference>
<dbReference type="Pfam" id="PF16021">
    <property type="entry name" value="PDCD7"/>
    <property type="match status" value="1"/>
</dbReference>
<organism evidence="3 4">
    <name type="scientific">Megalurothrips usitatus</name>
    <name type="common">bean blossom thrips</name>
    <dbReference type="NCBI Taxonomy" id="439358"/>
    <lineage>
        <taxon>Eukaryota</taxon>
        <taxon>Metazoa</taxon>
        <taxon>Ecdysozoa</taxon>
        <taxon>Arthropoda</taxon>
        <taxon>Hexapoda</taxon>
        <taxon>Insecta</taxon>
        <taxon>Pterygota</taxon>
        <taxon>Neoptera</taxon>
        <taxon>Paraneoptera</taxon>
        <taxon>Thysanoptera</taxon>
        <taxon>Terebrantia</taxon>
        <taxon>Thripoidea</taxon>
        <taxon>Thripidae</taxon>
        <taxon>Megalurothrips</taxon>
    </lineage>
</organism>
<dbReference type="PANTHER" id="PTHR48190">
    <property type="entry name" value="PROGRAMMED CELL DEATH PROTEIN 7"/>
    <property type="match status" value="1"/>
</dbReference>
<accession>A0AAV7XRI1</accession>
<dbReference type="InterPro" id="IPR052831">
    <property type="entry name" value="Apoptosis_promoter"/>
</dbReference>
<feature type="region of interest" description="Disordered" evidence="2">
    <location>
        <begin position="1"/>
        <end position="31"/>
    </location>
</feature>
<evidence type="ECO:0000313" key="3">
    <source>
        <dbReference type="EMBL" id="KAJ1527263.1"/>
    </source>
</evidence>
<gene>
    <name evidence="3" type="ORF">ONE63_008787</name>
</gene>
<reference evidence="3" key="1">
    <citation type="submission" date="2022-12" db="EMBL/GenBank/DDBJ databases">
        <title>Chromosome-level genome assembly of the bean flower thrips Megalurothrips usitatus.</title>
        <authorList>
            <person name="Ma L."/>
            <person name="Liu Q."/>
            <person name="Li H."/>
            <person name="Cai W."/>
        </authorList>
    </citation>
    <scope>NUCLEOTIDE SEQUENCE</scope>
    <source>
        <strain evidence="3">Cailab_2022a</strain>
    </source>
</reference>
<evidence type="ECO:0000256" key="2">
    <source>
        <dbReference type="SAM" id="MobiDB-lite"/>
    </source>
</evidence>
<dbReference type="Proteomes" id="UP001075354">
    <property type="component" value="Chromosome 6"/>
</dbReference>
<keyword evidence="1" id="KW-0175">Coiled coil</keyword>
<comment type="caution">
    <text evidence="3">The sequence shown here is derived from an EMBL/GenBank/DDBJ whole genome shotgun (WGS) entry which is preliminary data.</text>
</comment>
<dbReference type="PANTHER" id="PTHR48190:SF2">
    <property type="entry name" value="PROGRAMMED CELL DEATH PROTEIN 7"/>
    <property type="match status" value="1"/>
</dbReference>
<evidence type="ECO:0000313" key="4">
    <source>
        <dbReference type="Proteomes" id="UP001075354"/>
    </source>
</evidence>
<evidence type="ECO:0008006" key="5">
    <source>
        <dbReference type="Google" id="ProtNLM"/>
    </source>
</evidence>
<dbReference type="AlphaFoldDB" id="A0AAV7XRI1"/>
<protein>
    <recommendedName>
        <fullName evidence="5">Programmed cell death protein 7-like</fullName>
    </recommendedName>
</protein>
<proteinExistence type="predicted"/>
<sequence length="408" mass="46433">MDCNNPPPPGDGTPGELNETGHLFPGGPSYPGSYDGMMPPRFWGPPPPSYLGIGPSPFSFPPPFQCGPPIFTVPPPTHLSHTTSSDKIWLDNWLQSRSQQQDRKAVQGVSLVEGKESLRKWMQCLEKLEQNHSNLQNEVETLSDSEWNAMWVNIEQTKSDASEMSSYFCGELITDLKKKICKRAMKRLRLKRQKAARKKDAYLAQLRRQSLHRKADAWLADMQLAVDRARNDEELKKEADCVLANVTRRQTEGRRQIALLEALQKLHQARIQTIESRGSRLSSEDRENAAHSTLAFDRLLNLWSRKMEEYNKEETDLRVMLKESAAKQSDLEIENVCHILEEWETFLFGSEISSREFYDTDTLISIRYAWDQYLVPDGAASAVASAIPVGWVLPTTPSSTEWQQLLSK</sequence>
<keyword evidence="4" id="KW-1185">Reference proteome</keyword>
<evidence type="ECO:0000256" key="1">
    <source>
        <dbReference type="SAM" id="Coils"/>
    </source>
</evidence>
<dbReference type="InterPro" id="IPR031974">
    <property type="entry name" value="PDCD7"/>
</dbReference>
<feature type="coiled-coil region" evidence="1">
    <location>
        <begin position="118"/>
        <end position="145"/>
    </location>
</feature>
<feature type="compositionally biased region" description="Pro residues" evidence="2">
    <location>
        <begin position="1"/>
        <end position="11"/>
    </location>
</feature>
<name>A0AAV7XRI1_9NEOP</name>
<dbReference type="GO" id="GO:0005689">
    <property type="term" value="C:U12-type spliceosomal complex"/>
    <property type="evidence" value="ECO:0007669"/>
    <property type="project" value="TreeGrafter"/>
</dbReference>